<evidence type="ECO:0000256" key="4">
    <source>
        <dbReference type="ARBA" id="ARBA00023136"/>
    </source>
</evidence>
<feature type="domain" description="NnrU" evidence="6">
    <location>
        <begin position="8"/>
        <end position="217"/>
    </location>
</feature>
<accession>A0A7Y9XUD0</accession>
<organism evidence="7 8">
    <name type="scientific">Novosphingobium marinum</name>
    <dbReference type="NCBI Taxonomy" id="1514948"/>
    <lineage>
        <taxon>Bacteria</taxon>
        <taxon>Pseudomonadati</taxon>
        <taxon>Pseudomonadota</taxon>
        <taxon>Alphaproteobacteria</taxon>
        <taxon>Sphingomonadales</taxon>
        <taxon>Sphingomonadaceae</taxon>
        <taxon>Novosphingobium</taxon>
    </lineage>
</organism>
<evidence type="ECO:0000256" key="3">
    <source>
        <dbReference type="ARBA" id="ARBA00022989"/>
    </source>
</evidence>
<keyword evidence="3 5" id="KW-1133">Transmembrane helix</keyword>
<dbReference type="InterPro" id="IPR009915">
    <property type="entry name" value="NnrU_dom"/>
</dbReference>
<keyword evidence="4 5" id="KW-0472">Membrane</keyword>
<reference evidence="7 8" key="1">
    <citation type="submission" date="2020-07" db="EMBL/GenBank/DDBJ databases">
        <title>Genomic Encyclopedia of Type Strains, Phase IV (KMG-IV): sequencing the most valuable type-strain genomes for metagenomic binning, comparative biology and taxonomic classification.</title>
        <authorList>
            <person name="Goeker M."/>
        </authorList>
    </citation>
    <scope>NUCLEOTIDE SEQUENCE [LARGE SCALE GENOMIC DNA]</scope>
    <source>
        <strain evidence="7 8">DSM 29043</strain>
    </source>
</reference>
<feature type="transmembrane region" description="Helical" evidence="5">
    <location>
        <begin position="6"/>
        <end position="26"/>
    </location>
</feature>
<dbReference type="GO" id="GO:0016020">
    <property type="term" value="C:membrane"/>
    <property type="evidence" value="ECO:0007669"/>
    <property type="project" value="UniProtKB-SubCell"/>
</dbReference>
<dbReference type="Pfam" id="PF07298">
    <property type="entry name" value="NnrU"/>
    <property type="match status" value="1"/>
</dbReference>
<feature type="transmembrane region" description="Helical" evidence="5">
    <location>
        <begin position="197"/>
        <end position="215"/>
    </location>
</feature>
<evidence type="ECO:0000313" key="8">
    <source>
        <dbReference type="Proteomes" id="UP000522081"/>
    </source>
</evidence>
<dbReference type="Gene3D" id="1.20.120.1630">
    <property type="match status" value="1"/>
</dbReference>
<keyword evidence="8" id="KW-1185">Reference proteome</keyword>
<dbReference type="EMBL" id="JACBZF010000002">
    <property type="protein sequence ID" value="NYH94622.1"/>
    <property type="molecule type" value="Genomic_DNA"/>
</dbReference>
<feature type="transmembrane region" description="Helical" evidence="5">
    <location>
        <begin position="73"/>
        <end position="92"/>
    </location>
</feature>
<dbReference type="RefSeq" id="WP_179406592.1">
    <property type="nucleotide sequence ID" value="NZ_BMGF01000006.1"/>
</dbReference>
<comment type="subcellular location">
    <subcellularLocation>
        <location evidence="1">Membrane</location>
        <topology evidence="1">Multi-pass membrane protein</topology>
    </subcellularLocation>
</comment>
<keyword evidence="2 5" id="KW-0812">Transmembrane</keyword>
<evidence type="ECO:0000256" key="2">
    <source>
        <dbReference type="ARBA" id="ARBA00022692"/>
    </source>
</evidence>
<name>A0A7Y9XUD0_9SPHN</name>
<feature type="transmembrane region" description="Helical" evidence="5">
    <location>
        <begin position="38"/>
        <end position="61"/>
    </location>
</feature>
<evidence type="ECO:0000259" key="6">
    <source>
        <dbReference type="Pfam" id="PF07298"/>
    </source>
</evidence>
<dbReference type="Proteomes" id="UP000522081">
    <property type="component" value="Unassembled WGS sequence"/>
</dbReference>
<proteinExistence type="predicted"/>
<sequence>MADPTVSLALANAGFVGTHFLMSHPLRAGMVKTLGEKGFLGVYSLVSLAFLVWVVLAFRAAEPFPLLWNGPNTVIWIVASLLTILALVLLLGSLRGNPALPETTDSAVASAEATGVFKVTRHPMMWGFGLWALSHILVWPSPRTLITASAMGVLALVGAHLQDRKKERLLGGAWQGWEAKTNFWPKIGELGSIGWRAWLHGIAAWLVVTWFHGWIGNMPVGAFRWIG</sequence>
<evidence type="ECO:0000256" key="5">
    <source>
        <dbReference type="SAM" id="Phobius"/>
    </source>
</evidence>
<evidence type="ECO:0000256" key="1">
    <source>
        <dbReference type="ARBA" id="ARBA00004141"/>
    </source>
</evidence>
<protein>
    <submittedName>
        <fullName evidence="7">Putative membrane protein</fullName>
    </submittedName>
</protein>
<gene>
    <name evidence="7" type="ORF">FHS75_000941</name>
</gene>
<dbReference type="AlphaFoldDB" id="A0A7Y9XUD0"/>
<comment type="caution">
    <text evidence="7">The sequence shown here is derived from an EMBL/GenBank/DDBJ whole genome shotgun (WGS) entry which is preliminary data.</text>
</comment>
<evidence type="ECO:0000313" key="7">
    <source>
        <dbReference type="EMBL" id="NYH94622.1"/>
    </source>
</evidence>